<evidence type="ECO:0000256" key="3">
    <source>
        <dbReference type="ARBA" id="ARBA00022645"/>
    </source>
</evidence>
<dbReference type="NCBIfam" id="TIGR04183">
    <property type="entry name" value="Por_Secre_tail"/>
    <property type="match status" value="1"/>
</dbReference>
<evidence type="ECO:0000256" key="1">
    <source>
        <dbReference type="ARBA" id="ARBA00001947"/>
    </source>
</evidence>
<protein>
    <recommendedName>
        <fullName evidence="11">carboxypeptidase T</fullName>
        <ecNumber evidence="11">3.4.17.18</ecNumber>
    </recommendedName>
</protein>
<comment type="cofactor">
    <cofactor evidence="1">
        <name>Zn(2+)</name>
        <dbReference type="ChEBI" id="CHEBI:29105"/>
    </cofactor>
</comment>
<keyword evidence="8" id="KW-0862">Zinc</keyword>
<dbReference type="Pfam" id="PF00246">
    <property type="entry name" value="Peptidase_M14"/>
    <property type="match status" value="1"/>
</dbReference>
<keyword evidence="7 15" id="KW-0378">Hydrolase</keyword>
<dbReference type="EMBL" id="CACVAQ010000004">
    <property type="protein sequence ID" value="CAA6798467.1"/>
    <property type="molecule type" value="Genomic_DNA"/>
</dbReference>
<proteinExistence type="inferred from homology"/>
<evidence type="ECO:0000256" key="13">
    <source>
        <dbReference type="SAM" id="SignalP"/>
    </source>
</evidence>
<name>A0A6S6S5M1_9BACT</name>
<dbReference type="AlphaFoldDB" id="A0A6S6S5M1"/>
<dbReference type="FunFam" id="3.40.630.10:FF:000084">
    <property type="entry name" value="Carboxypeptidase B2"/>
    <property type="match status" value="1"/>
</dbReference>
<dbReference type="Pfam" id="PF20773">
    <property type="entry name" value="InhA-like_MAM"/>
    <property type="match status" value="1"/>
</dbReference>
<feature type="domain" description="Peptidase M14" evidence="14">
    <location>
        <begin position="123"/>
        <end position="422"/>
    </location>
</feature>
<accession>A0A6S6S5M1</accession>
<dbReference type="Gene3D" id="3.40.630.10">
    <property type="entry name" value="Zn peptidases"/>
    <property type="match status" value="1"/>
</dbReference>
<feature type="active site" description="Proton donor/acceptor" evidence="12">
    <location>
        <position position="391"/>
    </location>
</feature>
<evidence type="ECO:0000256" key="8">
    <source>
        <dbReference type="ARBA" id="ARBA00022833"/>
    </source>
</evidence>
<evidence type="ECO:0000313" key="15">
    <source>
        <dbReference type="EMBL" id="CAA6798467.1"/>
    </source>
</evidence>
<dbReference type="InterPro" id="IPR026444">
    <property type="entry name" value="Secre_tail"/>
</dbReference>
<dbReference type="PANTHER" id="PTHR11705:SF143">
    <property type="entry name" value="SLL0236 PROTEIN"/>
    <property type="match status" value="1"/>
</dbReference>
<keyword evidence="4" id="KW-0645">Protease</keyword>
<dbReference type="SMART" id="SM00631">
    <property type="entry name" value="Zn_pept"/>
    <property type="match status" value="1"/>
</dbReference>
<dbReference type="GO" id="GO:0008270">
    <property type="term" value="F:zinc ion binding"/>
    <property type="evidence" value="ECO:0007669"/>
    <property type="project" value="InterPro"/>
</dbReference>
<gene>
    <name evidence="15" type="ORF">HELGO_WM27739</name>
</gene>
<feature type="chain" id="PRO_5028289714" description="carboxypeptidase T" evidence="13">
    <location>
        <begin position="20"/>
        <end position="793"/>
    </location>
</feature>
<evidence type="ECO:0000256" key="11">
    <source>
        <dbReference type="ARBA" id="ARBA00066554"/>
    </source>
</evidence>
<dbReference type="InterPro" id="IPR033810">
    <property type="entry name" value="Carboxypeptidase_T"/>
</dbReference>
<dbReference type="PANTHER" id="PTHR11705">
    <property type="entry name" value="PROTEASE FAMILY M14 CARBOXYPEPTIDASE A,B"/>
    <property type="match status" value="1"/>
</dbReference>
<keyword evidence="9" id="KW-0482">Metalloprotease</keyword>
<dbReference type="GO" id="GO:0006508">
    <property type="term" value="P:proteolysis"/>
    <property type="evidence" value="ECO:0007669"/>
    <property type="project" value="UniProtKB-KW"/>
</dbReference>
<evidence type="ECO:0000256" key="2">
    <source>
        <dbReference type="ARBA" id="ARBA00005988"/>
    </source>
</evidence>
<reference evidence="15" key="1">
    <citation type="submission" date="2020-01" db="EMBL/GenBank/DDBJ databases">
        <authorList>
            <person name="Meier V. D."/>
            <person name="Meier V D."/>
        </authorList>
    </citation>
    <scope>NUCLEOTIDE SEQUENCE</scope>
    <source>
        <strain evidence="15">HLG_WM_MAG_10</strain>
    </source>
</reference>
<dbReference type="InterPro" id="IPR000834">
    <property type="entry name" value="Peptidase_M14"/>
</dbReference>
<dbReference type="PROSITE" id="PS52035">
    <property type="entry name" value="PEPTIDASE_M14"/>
    <property type="match status" value="1"/>
</dbReference>
<feature type="signal peptide" evidence="13">
    <location>
        <begin position="1"/>
        <end position="19"/>
    </location>
</feature>
<evidence type="ECO:0000256" key="6">
    <source>
        <dbReference type="ARBA" id="ARBA00022729"/>
    </source>
</evidence>
<keyword evidence="6 13" id="KW-0732">Signal</keyword>
<sequence>MRLFLLVSLFFFVNSLAFGQQEHYSKLRVYLDGRSAQDLMQLGVTCDHGEHRKSVHFESDFSRADRRLLESSGFRYDVLIEDVVAYYENQNKVGTARTANCAPTGGLSAYAPPANFALGTMGGYLTYQQMLDNLDSMASKYPNLITTKTVIDPTNLTHENRPIYWLKISDNPNVDENEPEALYTAVHHAREPLALSQLIYYMWYLLENYDTDAEIQYLLENTELYFLPCLNPDGYVYNESTNPNGGGMWRKNRRNNGGSYGVDLNRNYGYAFAHDNIGSSGSPTSDTYRGTAAFSEPETQNMRDFCNAHDFTFAFNYHTYGNLLIYPWAYNDQLTPDSTEYRAYAGVMTKENNYAYGTNMETIGYSTNGDADDWFYGEQTTKNKILTMTPEASSGGFWPAASTIVGNCQGTMWQNLAMAHLLLIYGEAVEKSAPLVPQINAQANFDLTHYGMMSGALTVRLTPLSSNIVSVGAAKVFNLAQFATVEDSIALNLDPSIANGARVRYVLTVDNGFYTQNDTIERMYGSYVLAFSEDGNSLNNWTNQGANSNWEVTTTDYYSPTGSLTDSRVGNYGNNETSEIILNQSFDLSGATEARLDFWAKWDIEANYDYVQVMAAGSSGVYQALCGLYTDIGTNNQDVNEPLYDGTQATWVAESMSLNDFLGEPVVRIKLRLVTDNWVDEDGFYFDDFKVSILGATVGTQQIALDNRLELGQNQPNPADLKVYIPLEIPSDVDEQITLQISNALGQKRHAVVLGKQQNGVEVVVENWAEGVYIYQLIGANYRSEPRRMVVVK</sequence>
<comment type="catalytic activity">
    <reaction evidence="10">
        <text>Releases a C-terminal residue, which may be hydrophobic or positively charged.</text>
        <dbReference type="EC" id="3.4.17.18"/>
    </reaction>
</comment>
<evidence type="ECO:0000256" key="4">
    <source>
        <dbReference type="ARBA" id="ARBA00022670"/>
    </source>
</evidence>
<evidence type="ECO:0000259" key="14">
    <source>
        <dbReference type="PROSITE" id="PS52035"/>
    </source>
</evidence>
<keyword evidence="3 15" id="KW-0121">Carboxypeptidase</keyword>
<organism evidence="15">
    <name type="scientific">uncultured Aureispira sp</name>
    <dbReference type="NCBI Taxonomy" id="1331704"/>
    <lineage>
        <taxon>Bacteria</taxon>
        <taxon>Pseudomonadati</taxon>
        <taxon>Bacteroidota</taxon>
        <taxon>Saprospiria</taxon>
        <taxon>Saprospirales</taxon>
        <taxon>Saprospiraceae</taxon>
        <taxon>Aureispira</taxon>
        <taxon>environmental samples</taxon>
    </lineage>
</organism>
<dbReference type="GO" id="GO:0004181">
    <property type="term" value="F:metallocarboxypeptidase activity"/>
    <property type="evidence" value="ECO:0007669"/>
    <property type="project" value="InterPro"/>
</dbReference>
<evidence type="ECO:0000256" key="9">
    <source>
        <dbReference type="ARBA" id="ARBA00023049"/>
    </source>
</evidence>
<comment type="similarity">
    <text evidence="2 12">Belongs to the peptidase M14 family.</text>
</comment>
<evidence type="ECO:0000256" key="10">
    <source>
        <dbReference type="ARBA" id="ARBA00050859"/>
    </source>
</evidence>
<dbReference type="SUPFAM" id="SSF53187">
    <property type="entry name" value="Zn-dependent exopeptidases"/>
    <property type="match status" value="1"/>
</dbReference>
<dbReference type="CDD" id="cd03859">
    <property type="entry name" value="M14_CPT"/>
    <property type="match status" value="1"/>
</dbReference>
<evidence type="ECO:0000256" key="12">
    <source>
        <dbReference type="PROSITE-ProRule" id="PRU01379"/>
    </source>
</evidence>
<dbReference type="EC" id="3.4.17.18" evidence="11"/>
<keyword evidence="5" id="KW-0479">Metal-binding</keyword>
<evidence type="ECO:0000256" key="5">
    <source>
        <dbReference type="ARBA" id="ARBA00022723"/>
    </source>
</evidence>
<dbReference type="PRINTS" id="PR00765">
    <property type="entry name" value="CRBOXYPTASEA"/>
</dbReference>
<evidence type="ECO:0000256" key="7">
    <source>
        <dbReference type="ARBA" id="ARBA00022801"/>
    </source>
</evidence>
<dbReference type="GO" id="GO:0005615">
    <property type="term" value="C:extracellular space"/>
    <property type="evidence" value="ECO:0007669"/>
    <property type="project" value="TreeGrafter"/>
</dbReference>